<gene>
    <name evidence="1" type="ORF">GJU40_01620</name>
</gene>
<accession>A0A7X2LVY0</accession>
<dbReference type="RefSeq" id="WP_154305999.1">
    <property type="nucleotide sequence ID" value="NZ_WKKI01000002.1"/>
</dbReference>
<dbReference type="AlphaFoldDB" id="A0A7X2LVY0"/>
<dbReference type="EMBL" id="WKKI01000002">
    <property type="protein sequence ID" value="MRX70865.1"/>
    <property type="molecule type" value="Genomic_DNA"/>
</dbReference>
<protein>
    <submittedName>
        <fullName evidence="1">Sigma-70 family RNA polymerase sigma factor</fullName>
    </submittedName>
</protein>
<dbReference type="InterPro" id="IPR014284">
    <property type="entry name" value="RNA_pol_sigma-70_dom"/>
</dbReference>
<dbReference type="OrthoDB" id="9800801at2"/>
<sequence length="206" mass="24762">MDWLKATDKQLQAIINHDGQCPPQLLYEAVEEAVRRDLYHYYLWYFITKRFKSVRFAEQLLQMSFDDMKQIMYIKAFDALKRYKPGKYPFICFWARFMNTKLSDLNRDRKAGKREGETVTIDDEEKPFHLVSDYNVERLVLNRITINNLLSRLTPLEKEVVLWREQGYKFPEIGLKTGFTRTYMHKTYKQALAKMREVHNESKKVV</sequence>
<dbReference type="Proteomes" id="UP000448867">
    <property type="component" value="Unassembled WGS sequence"/>
</dbReference>
<keyword evidence="2" id="KW-1185">Reference proteome</keyword>
<evidence type="ECO:0000313" key="1">
    <source>
        <dbReference type="EMBL" id="MRX70865.1"/>
    </source>
</evidence>
<proteinExistence type="predicted"/>
<dbReference type="GO" id="GO:0003700">
    <property type="term" value="F:DNA-binding transcription factor activity"/>
    <property type="evidence" value="ECO:0007669"/>
    <property type="project" value="InterPro"/>
</dbReference>
<evidence type="ECO:0000313" key="2">
    <source>
        <dbReference type="Proteomes" id="UP000448867"/>
    </source>
</evidence>
<reference evidence="1 2" key="1">
    <citation type="submission" date="2019-11" db="EMBL/GenBank/DDBJ databases">
        <title>Bacillus lacus genome.</title>
        <authorList>
            <person name="Allen C.J."/>
            <person name="Newman J.D."/>
        </authorList>
    </citation>
    <scope>NUCLEOTIDE SEQUENCE [LARGE SCALE GENOMIC DNA]</scope>
    <source>
        <strain evidence="1 2">KCTC 33946</strain>
    </source>
</reference>
<dbReference type="SUPFAM" id="SSF88659">
    <property type="entry name" value="Sigma3 and sigma4 domains of RNA polymerase sigma factors"/>
    <property type="match status" value="1"/>
</dbReference>
<dbReference type="NCBIfam" id="TIGR02937">
    <property type="entry name" value="sigma70-ECF"/>
    <property type="match status" value="1"/>
</dbReference>
<dbReference type="InterPro" id="IPR013324">
    <property type="entry name" value="RNA_pol_sigma_r3/r4-like"/>
</dbReference>
<name>A0A7X2LVY0_9BACI</name>
<dbReference type="InterPro" id="IPR036388">
    <property type="entry name" value="WH-like_DNA-bd_sf"/>
</dbReference>
<dbReference type="Gene3D" id="1.10.10.10">
    <property type="entry name" value="Winged helix-like DNA-binding domain superfamily/Winged helix DNA-binding domain"/>
    <property type="match status" value="1"/>
</dbReference>
<dbReference type="GO" id="GO:0006352">
    <property type="term" value="P:DNA-templated transcription initiation"/>
    <property type="evidence" value="ECO:0007669"/>
    <property type="project" value="InterPro"/>
</dbReference>
<comment type="caution">
    <text evidence="1">The sequence shown here is derived from an EMBL/GenBank/DDBJ whole genome shotgun (WGS) entry which is preliminary data.</text>
</comment>
<organism evidence="1 2">
    <name type="scientific">Metabacillus lacus</name>
    <dbReference type="NCBI Taxonomy" id="1983721"/>
    <lineage>
        <taxon>Bacteria</taxon>
        <taxon>Bacillati</taxon>
        <taxon>Bacillota</taxon>
        <taxon>Bacilli</taxon>
        <taxon>Bacillales</taxon>
        <taxon>Bacillaceae</taxon>
        <taxon>Metabacillus</taxon>
    </lineage>
</organism>